<comment type="caution">
    <text evidence="2">The sequence shown here is derived from an EMBL/GenBank/DDBJ whole genome shotgun (WGS) entry which is preliminary data.</text>
</comment>
<feature type="compositionally biased region" description="Basic and acidic residues" evidence="1">
    <location>
        <begin position="1"/>
        <end position="13"/>
    </location>
</feature>
<dbReference type="Pfam" id="PF14357">
    <property type="entry name" value="DUF4404"/>
    <property type="match status" value="1"/>
</dbReference>
<dbReference type="AlphaFoldDB" id="A0A2T5MBW3"/>
<gene>
    <name evidence="2" type="ORF">CJD38_16075</name>
</gene>
<name>A0A2T5MBW3_9GAMM</name>
<evidence type="ECO:0000256" key="1">
    <source>
        <dbReference type="SAM" id="MobiDB-lite"/>
    </source>
</evidence>
<dbReference type="EMBL" id="QANS01000007">
    <property type="protein sequence ID" value="PTU30063.1"/>
    <property type="molecule type" value="Genomic_DNA"/>
</dbReference>
<dbReference type="Proteomes" id="UP000244248">
    <property type="component" value="Unassembled WGS sequence"/>
</dbReference>
<dbReference type="OrthoDB" id="4335607at2"/>
<keyword evidence="3" id="KW-1185">Reference proteome</keyword>
<evidence type="ECO:0008006" key="4">
    <source>
        <dbReference type="Google" id="ProtNLM"/>
    </source>
</evidence>
<reference evidence="2 3" key="1">
    <citation type="submission" date="2018-04" db="EMBL/GenBank/DDBJ databases">
        <title>Novel species isolated from glacier.</title>
        <authorList>
            <person name="Liu Q."/>
            <person name="Xin Y.-H."/>
        </authorList>
    </citation>
    <scope>NUCLEOTIDE SEQUENCE [LARGE SCALE GENOMIC DNA]</scope>
    <source>
        <strain evidence="2 3">GT1R17</strain>
    </source>
</reference>
<evidence type="ECO:0000313" key="3">
    <source>
        <dbReference type="Proteomes" id="UP000244248"/>
    </source>
</evidence>
<proteinExistence type="predicted"/>
<accession>A0A2T5MBW3</accession>
<sequence length="58" mass="6145">MSRPRAAIERQIENADDADGNASVRNEISGVITQFESEHPTLASTLGQIATSLSSMGI</sequence>
<protein>
    <recommendedName>
        <fullName evidence="4">DUF4404 domain-containing protein</fullName>
    </recommendedName>
</protein>
<dbReference type="InterPro" id="IPR025516">
    <property type="entry name" value="DUF4404"/>
</dbReference>
<organism evidence="2 3">
    <name type="scientific">Stenotrophobium rhamnosiphilum</name>
    <dbReference type="NCBI Taxonomy" id="2029166"/>
    <lineage>
        <taxon>Bacteria</taxon>
        <taxon>Pseudomonadati</taxon>
        <taxon>Pseudomonadota</taxon>
        <taxon>Gammaproteobacteria</taxon>
        <taxon>Nevskiales</taxon>
        <taxon>Nevskiaceae</taxon>
        <taxon>Stenotrophobium</taxon>
    </lineage>
</organism>
<evidence type="ECO:0000313" key="2">
    <source>
        <dbReference type="EMBL" id="PTU30063.1"/>
    </source>
</evidence>
<feature type="region of interest" description="Disordered" evidence="1">
    <location>
        <begin position="1"/>
        <end position="22"/>
    </location>
</feature>